<comment type="similarity">
    <text evidence="3">Belongs to the CTC1 family.</text>
</comment>
<dbReference type="Pfam" id="PF15491">
    <property type="entry name" value="CTC1_2"/>
    <property type="match status" value="1"/>
</dbReference>
<evidence type="ECO:0000256" key="5">
    <source>
        <dbReference type="ARBA" id="ARBA00022454"/>
    </source>
</evidence>
<evidence type="ECO:0000313" key="10">
    <source>
        <dbReference type="Proteomes" id="UP000594638"/>
    </source>
</evidence>
<keyword evidence="7" id="KW-0238">DNA-binding</keyword>
<evidence type="ECO:0000256" key="6">
    <source>
        <dbReference type="ARBA" id="ARBA00022895"/>
    </source>
</evidence>
<dbReference type="GO" id="GO:0042162">
    <property type="term" value="F:telomeric DNA binding"/>
    <property type="evidence" value="ECO:0007669"/>
    <property type="project" value="TreeGrafter"/>
</dbReference>
<evidence type="ECO:0000256" key="4">
    <source>
        <dbReference type="ARBA" id="ARBA00016175"/>
    </source>
</evidence>
<reference evidence="9 10" key="1">
    <citation type="submission" date="2019-12" db="EMBL/GenBank/DDBJ databases">
        <authorList>
            <person name="Alioto T."/>
            <person name="Alioto T."/>
            <person name="Gomez Garrido J."/>
        </authorList>
    </citation>
    <scope>NUCLEOTIDE SEQUENCE [LARGE SCALE GENOMIC DNA]</scope>
</reference>
<evidence type="ECO:0000256" key="2">
    <source>
        <dbReference type="ARBA" id="ARBA00004574"/>
    </source>
</evidence>
<keyword evidence="8" id="KW-0539">Nucleus</keyword>
<dbReference type="GO" id="GO:0045740">
    <property type="term" value="P:positive regulation of DNA replication"/>
    <property type="evidence" value="ECO:0007669"/>
    <property type="project" value="TreeGrafter"/>
</dbReference>
<evidence type="ECO:0000256" key="3">
    <source>
        <dbReference type="ARBA" id="ARBA00006332"/>
    </source>
</evidence>
<dbReference type="PANTHER" id="PTHR14865">
    <property type="entry name" value="CST COMPLEX SUBUNIT CTC1"/>
    <property type="match status" value="1"/>
</dbReference>
<dbReference type="OrthoDB" id="2314520at2759"/>
<dbReference type="EMBL" id="CACTIH010000238">
    <property type="protein sequence ID" value="CAA2957767.1"/>
    <property type="molecule type" value="Genomic_DNA"/>
</dbReference>
<dbReference type="Gramene" id="OE9A061116T1">
    <property type="protein sequence ID" value="OE9A061116C1"/>
    <property type="gene ID" value="OE9A061116"/>
</dbReference>
<keyword evidence="10" id="KW-1185">Reference proteome</keyword>
<dbReference type="GO" id="GO:0010833">
    <property type="term" value="P:telomere maintenance via telomere lengthening"/>
    <property type="evidence" value="ECO:0007669"/>
    <property type="project" value="TreeGrafter"/>
</dbReference>
<sequence>MEEESTQILKISDLIQRPQPLTGAFTVSPRRTVPYPKPRRPFGPIQHPNSDAKSRNPSLKILKPLNHSTLIIGTLTLPSYVSNTSTIKCNCFQLSDDSAAVCCDILNFDITTIGRKIRILAWNFIPLKRGNGSEKGGYLEIVSWDFLESLSGKIFSFSSFNSFSIDTGSPMDLKNNSNAKYSVFGVVESISPVSIVPCTAWESSTSNIRGFLVNVLICECKVCSSKILASGLDDLSEKNRKDHCFIKPVIVYFCGLASSWHPVISRFSGGITLFSGLKKKLVFVGKDQSHLMYVTTDKASLHVPKLLKKWSSFQNTDIRGKGEFGSYSGIVTGVYMHGMVVELDQKVMLLLTDQQLTVPHSLRVGSVVSLKKVHFVNPKFPWAKMFILGACSKTSICVESFSPLETGCHLKSCSQSLLQKFIDSLSFLARLWVLLVISCFRKKFAGILSEKDIIGSKHKLGLAQRYTNSYLPLSAFQLRHGVFVEFCKHDCCSCAKEAKYRSLKLVPPISSLISSFEATWKKMLYDRKNCSGFVSNTNQKNSISCGGSFYAQSVRRILRAEEIGVIMLGILKISSSGRFQLVDATGSIDVVCDLPSTWKSNRIFEVKDFIVVMEGIPERTLNLDVLSDNSLSCQSIFNDAPLVRKMETSLYIYCHRTGEDSRNHPCSLFFDWKENFDELEGGRFHLLMLTHKFPIQCKFQGDQVISKWSNIFSEAIILPWDLLLAEKDRGTLVTDISMDHPRDSLRNFTRCEKRFISKRCKIDLSSSQSSDAGLDNAGNRVCSHLDGSYSSHNNSTEDKCCFKNPLEYTCLITSQKDAKYHCWGVLRCSKSDAEIVSGFEPHTRKVIMEFNSDSFCTYQFLKIGGLYIVKHQDEDMFCNVIEDNVVTGAKVIINSGTHLWSLRFSNLKSLQSSDFSYLFSSHNSPARCDEVISKGYQHFQIPSLTSNGVNYEIYSDMNIFVPADALSLLENDIKLLEGCIIGPSFPFEQESDIHVCSGAMITASMQSSGTSHSGHLLPEGNLISLHGLVVAVHECDHHSFAAQIRVDGNSTGCLPMFLQGRERTCMHVLVDQRIVKIFGNLSKRAYPIGLGSDVYATFHRILVLSGRNEFMVTPVSFISIHHTRLIHRHFSDECDYASGTVRLHIVASPNDVVPTALISELVQFPDLKPVQIHSRVVAVYILILERRKTLFLQPSLQSRSSIVDIPLAGFVLDDGSSSCCCWADWETASILLGLHYEEYSLETYAGTFERSNARMGLACHLNKILTRHGQVVVKNYGSVFDSSCQDLAFSVDSDDLVSSSDENLLRSLIISACFSTFWTVGGVLMDPNATKGLEERLVELGMTMLPLQNVRVTSVRHTDPLLEAKNIIQELV</sequence>
<evidence type="ECO:0000256" key="1">
    <source>
        <dbReference type="ARBA" id="ARBA00004123"/>
    </source>
</evidence>
<dbReference type="InterPro" id="IPR028262">
    <property type="entry name" value="CTC1_plant"/>
</dbReference>
<dbReference type="InterPro" id="IPR042617">
    <property type="entry name" value="CTC1-like"/>
</dbReference>
<evidence type="ECO:0000313" key="9">
    <source>
        <dbReference type="EMBL" id="CAA2957767.1"/>
    </source>
</evidence>
<dbReference type="GO" id="GO:0003697">
    <property type="term" value="F:single-stranded DNA binding"/>
    <property type="evidence" value="ECO:0007669"/>
    <property type="project" value="TreeGrafter"/>
</dbReference>
<evidence type="ECO:0000256" key="7">
    <source>
        <dbReference type="ARBA" id="ARBA00023125"/>
    </source>
</evidence>
<keyword evidence="5" id="KW-0158">Chromosome</keyword>
<dbReference type="Proteomes" id="UP000594638">
    <property type="component" value="Unassembled WGS sequence"/>
</dbReference>
<accession>A0A8S0PTL6</accession>
<gene>
    <name evidence="9" type="ORF">OLEA9_A061116</name>
</gene>
<dbReference type="GO" id="GO:1990879">
    <property type="term" value="C:CST complex"/>
    <property type="evidence" value="ECO:0007669"/>
    <property type="project" value="TreeGrafter"/>
</dbReference>
<keyword evidence="6" id="KW-0779">Telomere</keyword>
<organism evidence="9 10">
    <name type="scientific">Olea europaea subsp. europaea</name>
    <dbReference type="NCBI Taxonomy" id="158383"/>
    <lineage>
        <taxon>Eukaryota</taxon>
        <taxon>Viridiplantae</taxon>
        <taxon>Streptophyta</taxon>
        <taxon>Embryophyta</taxon>
        <taxon>Tracheophyta</taxon>
        <taxon>Spermatophyta</taxon>
        <taxon>Magnoliopsida</taxon>
        <taxon>eudicotyledons</taxon>
        <taxon>Gunneridae</taxon>
        <taxon>Pentapetalae</taxon>
        <taxon>asterids</taxon>
        <taxon>lamiids</taxon>
        <taxon>Lamiales</taxon>
        <taxon>Oleaceae</taxon>
        <taxon>Oleeae</taxon>
        <taxon>Olea</taxon>
    </lineage>
</organism>
<dbReference type="PANTHER" id="PTHR14865:SF2">
    <property type="entry name" value="CST COMPLEX SUBUNIT CTC1"/>
    <property type="match status" value="1"/>
</dbReference>
<proteinExistence type="inferred from homology"/>
<comment type="subcellular location">
    <subcellularLocation>
        <location evidence="2">Chromosome</location>
        <location evidence="2">Telomere</location>
    </subcellularLocation>
    <subcellularLocation>
        <location evidence="1">Nucleus</location>
    </subcellularLocation>
</comment>
<name>A0A8S0PTL6_OLEEU</name>
<evidence type="ECO:0000256" key="8">
    <source>
        <dbReference type="ARBA" id="ARBA00023242"/>
    </source>
</evidence>
<protein>
    <recommendedName>
        <fullName evidence="4">CST complex subunit CTC1</fullName>
    </recommendedName>
</protein>
<comment type="caution">
    <text evidence="9">The sequence shown here is derived from an EMBL/GenBank/DDBJ whole genome shotgun (WGS) entry which is preliminary data.</text>
</comment>